<proteinExistence type="predicted"/>
<dbReference type="EMBL" id="BMAT01008278">
    <property type="protein sequence ID" value="GFR81591.1"/>
    <property type="molecule type" value="Genomic_DNA"/>
</dbReference>
<comment type="caution">
    <text evidence="1">The sequence shown here is derived from an EMBL/GenBank/DDBJ whole genome shotgun (WGS) entry which is preliminary data.</text>
</comment>
<sequence length="246" mass="26812">MQLENSTPRRNCLNGQYFDTINKVCYTIPAQCPVGSQTDFQLGCRCTQGQTYNGARGQCEFNNNNQQRTCPNGQYFDTVNNVCYDNPTVCPSGAQMDAILGCRCAQNQDYNGATGLCQDKVIPDCTNGQFYDKINKRCNPLPLSSQCPAGAPYDSDLGCLCPVGQAFNGVSRQCQLPQCPINSVKSGSVCRCNRATDAFDVQRNTCVIRYQCPTGSVSDPILGCICNNSQLIYDNMANTCAEPVSN</sequence>
<accession>A0AAV4GAC7</accession>
<evidence type="ECO:0000313" key="1">
    <source>
        <dbReference type="EMBL" id="GFR81591.1"/>
    </source>
</evidence>
<reference evidence="1 2" key="1">
    <citation type="journal article" date="2021" name="Elife">
        <title>Chloroplast acquisition without the gene transfer in kleptoplastic sea slugs, Plakobranchus ocellatus.</title>
        <authorList>
            <person name="Maeda T."/>
            <person name="Takahashi S."/>
            <person name="Yoshida T."/>
            <person name="Shimamura S."/>
            <person name="Takaki Y."/>
            <person name="Nagai Y."/>
            <person name="Toyoda A."/>
            <person name="Suzuki Y."/>
            <person name="Arimoto A."/>
            <person name="Ishii H."/>
            <person name="Satoh N."/>
            <person name="Nishiyama T."/>
            <person name="Hasebe M."/>
            <person name="Maruyama T."/>
            <person name="Minagawa J."/>
            <person name="Obokata J."/>
            <person name="Shigenobu S."/>
        </authorList>
    </citation>
    <scope>NUCLEOTIDE SEQUENCE [LARGE SCALE GENOMIC DNA]</scope>
</reference>
<organism evidence="1 2">
    <name type="scientific">Elysia marginata</name>
    <dbReference type="NCBI Taxonomy" id="1093978"/>
    <lineage>
        <taxon>Eukaryota</taxon>
        <taxon>Metazoa</taxon>
        <taxon>Spiralia</taxon>
        <taxon>Lophotrochozoa</taxon>
        <taxon>Mollusca</taxon>
        <taxon>Gastropoda</taxon>
        <taxon>Heterobranchia</taxon>
        <taxon>Euthyneura</taxon>
        <taxon>Panpulmonata</taxon>
        <taxon>Sacoglossa</taxon>
        <taxon>Placobranchoidea</taxon>
        <taxon>Plakobranchidae</taxon>
        <taxon>Elysia</taxon>
    </lineage>
</organism>
<gene>
    <name evidence="1" type="ORF">ElyMa_004074800</name>
</gene>
<dbReference type="Proteomes" id="UP000762676">
    <property type="component" value="Unassembled WGS sequence"/>
</dbReference>
<evidence type="ECO:0000313" key="2">
    <source>
        <dbReference type="Proteomes" id="UP000762676"/>
    </source>
</evidence>
<keyword evidence="2" id="KW-1185">Reference proteome</keyword>
<dbReference type="AlphaFoldDB" id="A0AAV4GAC7"/>
<protein>
    <submittedName>
        <fullName evidence="1">Multiple epidermal growth factor-like domains protein 6</fullName>
    </submittedName>
</protein>
<name>A0AAV4GAC7_9GAST</name>